<evidence type="ECO:0000313" key="1">
    <source>
        <dbReference type="Proteomes" id="UP000887572"/>
    </source>
</evidence>
<dbReference type="WBParaSite" id="Gr19_v10_g3754.t1">
    <property type="protein sequence ID" value="Gr19_v10_g3754.t1"/>
    <property type="gene ID" value="Gr19_v10_g3754"/>
</dbReference>
<name>A0A914HT87_GLORO</name>
<organism evidence="1 2">
    <name type="scientific">Globodera rostochiensis</name>
    <name type="common">Golden nematode worm</name>
    <name type="synonym">Heterodera rostochiensis</name>
    <dbReference type="NCBI Taxonomy" id="31243"/>
    <lineage>
        <taxon>Eukaryota</taxon>
        <taxon>Metazoa</taxon>
        <taxon>Ecdysozoa</taxon>
        <taxon>Nematoda</taxon>
        <taxon>Chromadorea</taxon>
        <taxon>Rhabditida</taxon>
        <taxon>Tylenchina</taxon>
        <taxon>Tylenchomorpha</taxon>
        <taxon>Tylenchoidea</taxon>
        <taxon>Heteroderidae</taxon>
        <taxon>Heteroderinae</taxon>
        <taxon>Globodera</taxon>
    </lineage>
</organism>
<proteinExistence type="predicted"/>
<dbReference type="AlphaFoldDB" id="A0A914HT87"/>
<accession>A0A914HT87</accession>
<sequence>MDELGNSSKTDLEKGMNQLKGKLSAKMEEYQKQQQLNIFDLQQTIAVLNDTINGKVFRWYTIATKFKRTLDQTLNKKI</sequence>
<keyword evidence="1" id="KW-1185">Reference proteome</keyword>
<protein>
    <submittedName>
        <fullName evidence="2">Uncharacterized protein</fullName>
    </submittedName>
</protein>
<reference evidence="2" key="1">
    <citation type="submission" date="2022-11" db="UniProtKB">
        <authorList>
            <consortium name="WormBaseParasite"/>
        </authorList>
    </citation>
    <scope>IDENTIFICATION</scope>
</reference>
<evidence type="ECO:0000313" key="2">
    <source>
        <dbReference type="WBParaSite" id="Gr19_v10_g3754.t1"/>
    </source>
</evidence>
<dbReference type="Proteomes" id="UP000887572">
    <property type="component" value="Unplaced"/>
</dbReference>